<evidence type="ECO:0000256" key="1">
    <source>
        <dbReference type="SAM" id="MobiDB-lite"/>
    </source>
</evidence>
<dbReference type="Proteomes" id="UP001497482">
    <property type="component" value="Chromosome 14"/>
</dbReference>
<name>A0AAV2JSS6_KNICA</name>
<protein>
    <submittedName>
        <fullName evidence="2">Uncharacterized protein</fullName>
    </submittedName>
</protein>
<dbReference type="AlphaFoldDB" id="A0AAV2JSS6"/>
<evidence type="ECO:0000313" key="3">
    <source>
        <dbReference type="Proteomes" id="UP001497482"/>
    </source>
</evidence>
<feature type="region of interest" description="Disordered" evidence="1">
    <location>
        <begin position="123"/>
        <end position="146"/>
    </location>
</feature>
<reference evidence="2 3" key="1">
    <citation type="submission" date="2024-04" db="EMBL/GenBank/DDBJ databases">
        <authorList>
            <person name="Waldvogel A.-M."/>
            <person name="Schoenle A."/>
        </authorList>
    </citation>
    <scope>NUCLEOTIDE SEQUENCE [LARGE SCALE GENOMIC DNA]</scope>
</reference>
<organism evidence="2 3">
    <name type="scientific">Knipowitschia caucasica</name>
    <name type="common">Caucasian dwarf goby</name>
    <name type="synonym">Pomatoschistus caucasicus</name>
    <dbReference type="NCBI Taxonomy" id="637954"/>
    <lineage>
        <taxon>Eukaryota</taxon>
        <taxon>Metazoa</taxon>
        <taxon>Chordata</taxon>
        <taxon>Craniata</taxon>
        <taxon>Vertebrata</taxon>
        <taxon>Euteleostomi</taxon>
        <taxon>Actinopterygii</taxon>
        <taxon>Neopterygii</taxon>
        <taxon>Teleostei</taxon>
        <taxon>Neoteleostei</taxon>
        <taxon>Acanthomorphata</taxon>
        <taxon>Gobiaria</taxon>
        <taxon>Gobiiformes</taxon>
        <taxon>Gobioidei</taxon>
        <taxon>Gobiidae</taxon>
        <taxon>Gobiinae</taxon>
        <taxon>Knipowitschia</taxon>
    </lineage>
</organism>
<evidence type="ECO:0000313" key="2">
    <source>
        <dbReference type="EMBL" id="CAL1580738.1"/>
    </source>
</evidence>
<proteinExistence type="predicted"/>
<gene>
    <name evidence="2" type="ORF">KC01_LOCUS11550</name>
</gene>
<accession>A0AAV2JSS6</accession>
<keyword evidence="3" id="KW-1185">Reference proteome</keyword>
<sequence length="345" mass="38817">MSPFALLWRCVRCPKCCFPHEGEEIHCGERSSLSRRWNYARKHWCALGSLCALRGADSANAQRGLLLGSCGVLESGPPLIRGLTPLPQSREVSWVSARWKQASRSPCTPSLYAPPTAPDVTALEDERETPCAVAPTSPEQDSPVDLSSSLDLTCSLDLVSLVQDHNPPDIIQVPPSPEHQNLQDFSTSSATVGPIERAVPPETQDISSNNAHFLVSTMIQHFLNKSPVFLDIREQGRVILQLREVERRVSMPQGTDLKTKDLKAIAKETARSLREELGPFTSPLLWSEYFLNSAVRHLNFQLEDFFDEDRGRRPERFFSRVFKLFRIRRNRVSPGPLRAYIRSAF</sequence>
<dbReference type="EMBL" id="OZ035836">
    <property type="protein sequence ID" value="CAL1580738.1"/>
    <property type="molecule type" value="Genomic_DNA"/>
</dbReference>